<proteinExistence type="predicted"/>
<dbReference type="PANTHER" id="PTHR34704">
    <property type="entry name" value="ATPASE"/>
    <property type="match status" value="1"/>
</dbReference>
<comment type="caution">
    <text evidence="2">The sequence shown here is derived from an EMBL/GenBank/DDBJ whole genome shotgun (WGS) entry which is preliminary data.</text>
</comment>
<evidence type="ECO:0000313" key="2">
    <source>
        <dbReference type="EMBL" id="MDA1358532.1"/>
    </source>
</evidence>
<dbReference type="RefSeq" id="WP_270108340.1">
    <property type="nucleotide sequence ID" value="NZ_JAPZVP010000002.1"/>
</dbReference>
<name>A0A9X3P7F1_9ACTN</name>
<evidence type="ECO:0000256" key="1">
    <source>
        <dbReference type="SAM" id="MobiDB-lite"/>
    </source>
</evidence>
<feature type="region of interest" description="Disordered" evidence="1">
    <location>
        <begin position="140"/>
        <end position="171"/>
    </location>
</feature>
<sequence length="171" mass="18468">MKQFGPGEVAAMLPGLSGAECATVYGLLGGMPLYLDWWDQEADLLDDLVELASRPGDRLQLEAEPVLATEAGSEGLPGAVLRAIAKGATRFNEIQSAVSANPTRTLTNLARLQLIEPVIPAGQDERSKQKYYRWQVASAIGSPPSGLGGRGPGRTRSMRWSLRPRIARRSR</sequence>
<dbReference type="EMBL" id="JAPZVP010000002">
    <property type="protein sequence ID" value="MDA1358532.1"/>
    <property type="molecule type" value="Genomic_DNA"/>
</dbReference>
<organism evidence="2 3">
    <name type="scientific">Glycomyces luteolus</name>
    <dbReference type="NCBI Taxonomy" id="2670330"/>
    <lineage>
        <taxon>Bacteria</taxon>
        <taxon>Bacillati</taxon>
        <taxon>Actinomycetota</taxon>
        <taxon>Actinomycetes</taxon>
        <taxon>Glycomycetales</taxon>
        <taxon>Glycomycetaceae</taxon>
        <taxon>Glycomyces</taxon>
    </lineage>
</organism>
<evidence type="ECO:0000313" key="3">
    <source>
        <dbReference type="Proteomes" id="UP001146067"/>
    </source>
</evidence>
<protein>
    <submittedName>
        <fullName evidence="2">Uncharacterized protein</fullName>
    </submittedName>
</protein>
<dbReference type="PANTHER" id="PTHR34704:SF1">
    <property type="entry name" value="ATPASE"/>
    <property type="match status" value="1"/>
</dbReference>
<reference evidence="2" key="1">
    <citation type="submission" date="2022-12" db="EMBL/GenBank/DDBJ databases">
        <title>Gycomyces niveus sp.nov.,a novel actinomycete isolated from soil in Shouguan.</title>
        <authorList>
            <person name="Yang X."/>
        </authorList>
    </citation>
    <scope>NUCLEOTIDE SEQUENCE</scope>
    <source>
        <strain evidence="2">NEAU-A15</strain>
    </source>
</reference>
<dbReference type="AlphaFoldDB" id="A0A9X3P7F1"/>
<accession>A0A9X3P7F1</accession>
<gene>
    <name evidence="2" type="ORF">O1R50_02800</name>
</gene>
<dbReference type="Proteomes" id="UP001146067">
    <property type="component" value="Unassembled WGS sequence"/>
</dbReference>
<keyword evidence="3" id="KW-1185">Reference proteome</keyword>